<evidence type="ECO:0000256" key="7">
    <source>
        <dbReference type="ARBA" id="ARBA00023242"/>
    </source>
</evidence>
<evidence type="ECO:0000256" key="3">
    <source>
        <dbReference type="ARBA" id="ARBA00022448"/>
    </source>
</evidence>
<evidence type="ECO:0000256" key="6">
    <source>
        <dbReference type="ARBA" id="ARBA00022927"/>
    </source>
</evidence>
<accession>A0AAX4K1N8</accession>
<dbReference type="InterPro" id="IPR057672">
    <property type="entry name" value="TPR_IPO4/5"/>
</dbReference>
<dbReference type="SUPFAM" id="SSF48371">
    <property type="entry name" value="ARM repeat"/>
    <property type="match status" value="1"/>
</dbReference>
<sequence length="897" mass="99434">MSTEHLMGDIGAVLEALMGTADEPRQEAEKHLRQLTINTPAEVLLLLAQIGAQGVGGFQLDQRLLAIILLRRLSFKPLPGLFLNGNSQHATAPFDVLRETTRSRIETVLCAGLKDEMDTRMRKGLGVCAAGWAQESSARHRPLHPLPPVLLELTASPHPFHRFTPFQLLDMTPTLLVDSVSDPLPAPQLAQILLAGMNDPSVDVRVEAMKAVRSVLFEGVTGKEREEIGSQLVHQAFQALSRLPPKLLSHALVPLVDLASVHPNLFLPALNDILPYLLSMISPPAGPSSHQFSPYPNSNLPLEDWEEIANPASEILLSLCEMRPSQMDEWESGRVGRELVGLLIGRQVGSLEEDCQDWLITHDPDEEDEEYPVFAEEALDRLAHALGGTTLLPAVSNQVQSLLTQEDWRCRYCALVAIAAVSEGCFEELNPRIRDVLTIISPTAKDPHPRVRYAFLQCIGQLCSDCEGTMQRDYADDVLQICLALLEDPVTRVCAHSAACLTNFFQDVEPESFSRYLDPLVKALLTQFHSGPLYLKEQVLATMSNVVLGAMETFIPYYRTVMDLAIHTLKTATSEEQQQLQGRAMECATLIGSAVGKSTFAGDAVTIAQIMLTVQNSLQPDDKRTSYLMDAWTSLCVTLRDDFEPFLPQVIPPLLKAASYQPPKSDTLLSSFEDSTLDTEDALVASNTSEMDEKIQAFSNLTLYAFNMRGKLRPWLEPSMQLSLDALVNRYSEDVKEAAAFLVPGLLQVAKESGAWNDTPNNLIEVFQRIINAIVKEHDPSNLALLYKSFTDSLHVVSLSLPENLSKSLIAATTAHLKDLQSARIDREAQSEYMDDADREIYMEEQENEDSALDQIDKAMIMILMFDQGLKDKIDTIQGLRKKTSKRGLQDGYDQGI</sequence>
<protein>
    <recommendedName>
        <fullName evidence="8">IPO4/5-like TPR repeats domain-containing protein</fullName>
    </recommendedName>
</protein>
<organism evidence="9 10">
    <name type="scientific">Kwoniella dendrophila CBS 6074</name>
    <dbReference type="NCBI Taxonomy" id="1295534"/>
    <lineage>
        <taxon>Eukaryota</taxon>
        <taxon>Fungi</taxon>
        <taxon>Dikarya</taxon>
        <taxon>Basidiomycota</taxon>
        <taxon>Agaricomycotina</taxon>
        <taxon>Tremellomycetes</taxon>
        <taxon>Tremellales</taxon>
        <taxon>Cryptococcaceae</taxon>
        <taxon>Kwoniella</taxon>
    </lineage>
</organism>
<evidence type="ECO:0000256" key="1">
    <source>
        <dbReference type="ARBA" id="ARBA00004123"/>
    </source>
</evidence>
<dbReference type="InterPro" id="IPR041389">
    <property type="entry name" value="Importin_rep_6"/>
</dbReference>
<gene>
    <name evidence="9" type="ORF">L201_005632</name>
</gene>
<dbReference type="AlphaFoldDB" id="A0AAX4K1N8"/>
<evidence type="ECO:0000313" key="9">
    <source>
        <dbReference type="EMBL" id="WWC90695.1"/>
    </source>
</evidence>
<dbReference type="Proteomes" id="UP001355207">
    <property type="component" value="Chromosome 7"/>
</dbReference>
<dbReference type="Gene3D" id="1.25.10.10">
    <property type="entry name" value="Leucine-rich Repeat Variant"/>
    <property type="match status" value="1"/>
</dbReference>
<dbReference type="EMBL" id="CP144104">
    <property type="protein sequence ID" value="WWC90695.1"/>
    <property type="molecule type" value="Genomic_DNA"/>
</dbReference>
<keyword evidence="7" id="KW-0539">Nucleus</keyword>
<dbReference type="PANTHER" id="PTHR10527">
    <property type="entry name" value="IMPORTIN BETA"/>
    <property type="match status" value="1"/>
</dbReference>
<dbReference type="GO" id="GO:0006606">
    <property type="term" value="P:protein import into nucleus"/>
    <property type="evidence" value="ECO:0007669"/>
    <property type="project" value="InterPro"/>
</dbReference>
<evidence type="ECO:0000256" key="2">
    <source>
        <dbReference type="ARBA" id="ARBA00004496"/>
    </source>
</evidence>
<feature type="domain" description="IPO4/5-like TPR repeats" evidence="8">
    <location>
        <begin position="146"/>
        <end position="274"/>
    </location>
</feature>
<name>A0AAX4K1N8_9TREE</name>
<evidence type="ECO:0000259" key="8">
    <source>
        <dbReference type="Pfam" id="PF25780"/>
    </source>
</evidence>
<keyword evidence="3" id="KW-0813">Transport</keyword>
<dbReference type="GO" id="GO:0005634">
    <property type="term" value="C:nucleus"/>
    <property type="evidence" value="ECO:0007669"/>
    <property type="project" value="UniProtKB-SubCell"/>
</dbReference>
<dbReference type="Pfam" id="PF13513">
    <property type="entry name" value="HEAT_EZ"/>
    <property type="match status" value="1"/>
</dbReference>
<dbReference type="InterPro" id="IPR011989">
    <property type="entry name" value="ARM-like"/>
</dbReference>
<dbReference type="Pfam" id="PF18829">
    <property type="entry name" value="Importin_rep_6"/>
    <property type="match status" value="1"/>
</dbReference>
<proteinExistence type="predicted"/>
<keyword evidence="5" id="KW-0677">Repeat</keyword>
<comment type="subcellular location">
    <subcellularLocation>
        <location evidence="2">Cytoplasm</location>
    </subcellularLocation>
    <subcellularLocation>
        <location evidence="1">Nucleus</location>
    </subcellularLocation>
</comment>
<dbReference type="RefSeq" id="XP_066077458.1">
    <property type="nucleotide sequence ID" value="XM_066221361.1"/>
</dbReference>
<dbReference type="Pfam" id="PF18808">
    <property type="entry name" value="Importin_rep_4"/>
    <property type="match status" value="1"/>
</dbReference>
<keyword evidence="10" id="KW-1185">Reference proteome</keyword>
<evidence type="ECO:0000256" key="5">
    <source>
        <dbReference type="ARBA" id="ARBA00022737"/>
    </source>
</evidence>
<dbReference type="Pfam" id="PF25780">
    <property type="entry name" value="TPR_IPO5"/>
    <property type="match status" value="1"/>
</dbReference>
<dbReference type="InterPro" id="IPR040122">
    <property type="entry name" value="Importin_beta"/>
</dbReference>
<keyword evidence="6" id="KW-0653">Protein transport</keyword>
<evidence type="ECO:0000256" key="4">
    <source>
        <dbReference type="ARBA" id="ARBA00022490"/>
    </source>
</evidence>
<dbReference type="GO" id="GO:0005737">
    <property type="term" value="C:cytoplasm"/>
    <property type="evidence" value="ECO:0007669"/>
    <property type="project" value="UniProtKB-SubCell"/>
</dbReference>
<dbReference type="InterPro" id="IPR016024">
    <property type="entry name" value="ARM-type_fold"/>
</dbReference>
<reference evidence="9 10" key="1">
    <citation type="submission" date="2024-01" db="EMBL/GenBank/DDBJ databases">
        <title>Comparative genomics of Cryptococcus and Kwoniella reveals pathogenesis evolution and contrasting modes of karyotype evolution via chromosome fusion or intercentromeric recombination.</title>
        <authorList>
            <person name="Coelho M.A."/>
            <person name="David-Palma M."/>
            <person name="Shea T."/>
            <person name="Bowers K."/>
            <person name="McGinley-Smith S."/>
            <person name="Mohammad A.W."/>
            <person name="Gnirke A."/>
            <person name="Yurkov A.M."/>
            <person name="Nowrousian M."/>
            <person name="Sun S."/>
            <person name="Cuomo C.A."/>
            <person name="Heitman J."/>
        </authorList>
    </citation>
    <scope>NUCLEOTIDE SEQUENCE [LARGE SCALE GENOMIC DNA]</scope>
    <source>
        <strain evidence="9 10">CBS 6074</strain>
    </source>
</reference>
<dbReference type="InterPro" id="IPR041653">
    <property type="entry name" value="Importin_rep_4"/>
</dbReference>
<keyword evidence="4" id="KW-0963">Cytoplasm</keyword>
<evidence type="ECO:0000313" key="10">
    <source>
        <dbReference type="Proteomes" id="UP001355207"/>
    </source>
</evidence>
<dbReference type="GeneID" id="91096302"/>